<proteinExistence type="predicted"/>
<reference evidence="1 2" key="1">
    <citation type="submission" date="2016-11" db="EMBL/GenBank/DDBJ databases">
        <authorList>
            <consortium name="Pathogen Informatics"/>
        </authorList>
    </citation>
    <scope>NUCLEOTIDE SEQUENCE [LARGE SCALE GENOMIC DNA]</scope>
    <source>
        <strain evidence="1 2">911</strain>
    </source>
</reference>
<name>A0A1T8MC28_9MYCO</name>
<dbReference type="AlphaFoldDB" id="A0A1T8MC28"/>
<dbReference type="Proteomes" id="UP000190074">
    <property type="component" value="Unassembled WGS sequence"/>
</dbReference>
<accession>A0A1T8MC28</accession>
<sequence length="120" mass="12936">MDDKIPAELGESGRDLWAGVANGRGMTAASRALLLNACRMADRLDDLVEKIGDRLTVINHQGTETINPLIAEHRMQYTALAQVLAKMGVAELPKPKSDKKSSRDELAAKRAARVAATKAV</sequence>
<evidence type="ECO:0008006" key="3">
    <source>
        <dbReference type="Google" id="ProtNLM"/>
    </source>
</evidence>
<evidence type="ECO:0000313" key="1">
    <source>
        <dbReference type="EMBL" id="SKM04576.1"/>
    </source>
</evidence>
<evidence type="ECO:0000313" key="2">
    <source>
        <dbReference type="Proteomes" id="UP000190074"/>
    </source>
</evidence>
<dbReference type="EMBL" id="FVGW01000004">
    <property type="protein sequence ID" value="SKM04576.1"/>
    <property type="molecule type" value="Genomic_DNA"/>
</dbReference>
<gene>
    <name evidence="1" type="ORF">SAMEA2259716_02421</name>
</gene>
<organism evidence="1 2">
    <name type="scientific">Mycobacteroides abscessus subsp. massiliense</name>
    <dbReference type="NCBI Taxonomy" id="1962118"/>
    <lineage>
        <taxon>Bacteria</taxon>
        <taxon>Bacillati</taxon>
        <taxon>Actinomycetota</taxon>
        <taxon>Actinomycetes</taxon>
        <taxon>Mycobacteriales</taxon>
        <taxon>Mycobacteriaceae</taxon>
        <taxon>Mycobacteroides</taxon>
        <taxon>Mycobacteroides abscessus</taxon>
    </lineage>
</organism>
<protein>
    <recommendedName>
        <fullName evidence="3">Terminase small subunit</fullName>
    </recommendedName>
</protein>